<feature type="compositionally biased region" description="Acidic residues" evidence="8">
    <location>
        <begin position="169"/>
        <end position="179"/>
    </location>
</feature>
<name>A0ABM3USD2_MUSDO</name>
<dbReference type="SMART" id="SM00219">
    <property type="entry name" value="TyrKc"/>
    <property type="match status" value="1"/>
</dbReference>
<reference evidence="13 14" key="1">
    <citation type="submission" date="2025-05" db="UniProtKB">
        <authorList>
            <consortium name="RefSeq"/>
        </authorList>
    </citation>
    <scope>IDENTIFICATION</scope>
    <source>
        <strain evidence="13 14">Aabys</strain>
        <tissue evidence="13 14">Whole body</tissue>
    </source>
</reference>
<dbReference type="InterPro" id="IPR050122">
    <property type="entry name" value="RTK"/>
</dbReference>
<dbReference type="InterPro" id="IPR017441">
    <property type="entry name" value="Protein_kinase_ATP_BS"/>
</dbReference>
<dbReference type="Gene3D" id="1.10.510.10">
    <property type="entry name" value="Transferase(Phosphotransferase) domain 1"/>
    <property type="match status" value="1"/>
</dbReference>
<feature type="region of interest" description="Disordered" evidence="8">
    <location>
        <begin position="1252"/>
        <end position="1307"/>
    </location>
</feature>
<dbReference type="EC" id="2.7.10.1" evidence="2"/>
<evidence type="ECO:0000256" key="7">
    <source>
        <dbReference type="PROSITE-ProRule" id="PRU10141"/>
    </source>
</evidence>
<evidence type="ECO:0000313" key="13">
    <source>
        <dbReference type="RefSeq" id="XP_058976434.1"/>
    </source>
</evidence>
<keyword evidence="7" id="KW-0067">ATP-binding</keyword>
<evidence type="ECO:0000256" key="2">
    <source>
        <dbReference type="ARBA" id="ARBA00011902"/>
    </source>
</evidence>
<dbReference type="InterPro" id="IPR001245">
    <property type="entry name" value="Ser-Thr/Tyr_kinase_cat_dom"/>
</dbReference>
<keyword evidence="12" id="KW-1185">Reference proteome</keyword>
<keyword evidence="3" id="KW-0808">Transferase</keyword>
<comment type="subcellular location">
    <subcellularLocation>
        <location evidence="1">Membrane</location>
        <topology evidence="1">Single-pass membrane protein</topology>
    </subcellularLocation>
</comment>
<feature type="domain" description="Protein kinase" evidence="10">
    <location>
        <begin position="575"/>
        <end position="1235"/>
    </location>
</feature>
<dbReference type="GeneID" id="131800519"/>
<keyword evidence="4" id="KW-0677">Repeat</keyword>
<dbReference type="CDD" id="cd00192">
    <property type="entry name" value="PTKc"/>
    <property type="match status" value="1"/>
</dbReference>
<comment type="catalytic activity">
    <reaction evidence="6">
        <text>L-tyrosyl-[protein] + ATP = O-phospho-L-tyrosyl-[protein] + ADP + H(+)</text>
        <dbReference type="Rhea" id="RHEA:10596"/>
        <dbReference type="Rhea" id="RHEA-COMP:10136"/>
        <dbReference type="Rhea" id="RHEA-COMP:20101"/>
        <dbReference type="ChEBI" id="CHEBI:15378"/>
        <dbReference type="ChEBI" id="CHEBI:30616"/>
        <dbReference type="ChEBI" id="CHEBI:46858"/>
        <dbReference type="ChEBI" id="CHEBI:61978"/>
        <dbReference type="ChEBI" id="CHEBI:456216"/>
        <dbReference type="EC" id="2.7.10.1"/>
    </reaction>
</comment>
<feature type="transmembrane region" description="Helical" evidence="9">
    <location>
        <begin position="474"/>
        <end position="496"/>
    </location>
</feature>
<evidence type="ECO:0000313" key="14">
    <source>
        <dbReference type="RefSeq" id="XP_058976435.1"/>
    </source>
</evidence>
<dbReference type="InterPro" id="IPR011009">
    <property type="entry name" value="Kinase-like_dom_sf"/>
</dbReference>
<evidence type="ECO:0000256" key="9">
    <source>
        <dbReference type="SAM" id="Phobius"/>
    </source>
</evidence>
<feature type="compositionally biased region" description="Basic residues" evidence="8">
    <location>
        <begin position="1014"/>
        <end position="1024"/>
    </location>
</feature>
<evidence type="ECO:0000256" key="6">
    <source>
        <dbReference type="ARBA" id="ARBA00051243"/>
    </source>
</evidence>
<gene>
    <name evidence="13 14" type="primary">LOC131800519</name>
</gene>
<dbReference type="PROSITE" id="PS00109">
    <property type="entry name" value="PROTEIN_KINASE_TYR"/>
    <property type="match status" value="1"/>
</dbReference>
<feature type="compositionally biased region" description="Low complexity" evidence="8">
    <location>
        <begin position="856"/>
        <end position="886"/>
    </location>
</feature>
<feature type="domain" description="Fibronectin type-III" evidence="11">
    <location>
        <begin position="250"/>
        <end position="354"/>
    </location>
</feature>
<dbReference type="InterPro" id="IPR036116">
    <property type="entry name" value="FN3_sf"/>
</dbReference>
<dbReference type="Pfam" id="PF07714">
    <property type="entry name" value="PK_Tyr_Ser-Thr"/>
    <property type="match status" value="2"/>
</dbReference>
<dbReference type="SUPFAM" id="SSF56112">
    <property type="entry name" value="Protein kinase-like (PK-like)"/>
    <property type="match status" value="1"/>
</dbReference>
<dbReference type="RefSeq" id="XP_058976435.1">
    <property type="nucleotide sequence ID" value="XM_059120452.1"/>
</dbReference>
<evidence type="ECO:0000313" key="12">
    <source>
        <dbReference type="Proteomes" id="UP001652621"/>
    </source>
</evidence>
<dbReference type="InterPro" id="IPR020635">
    <property type="entry name" value="Tyr_kinase_cat_dom"/>
</dbReference>
<feature type="region of interest" description="Disordered" evidence="8">
    <location>
        <begin position="129"/>
        <end position="179"/>
    </location>
</feature>
<feature type="region of interest" description="Disordered" evidence="8">
    <location>
        <begin position="856"/>
        <end position="892"/>
    </location>
</feature>
<dbReference type="PROSITE" id="PS50011">
    <property type="entry name" value="PROTEIN_KINASE_DOM"/>
    <property type="match status" value="1"/>
</dbReference>
<dbReference type="InterPro" id="IPR003961">
    <property type="entry name" value="FN3_dom"/>
</dbReference>
<feature type="binding site" evidence="7">
    <location>
        <position position="608"/>
    </location>
    <ligand>
        <name>ATP</name>
        <dbReference type="ChEBI" id="CHEBI:30616"/>
    </ligand>
</feature>
<dbReference type="CDD" id="cd00063">
    <property type="entry name" value="FN3"/>
    <property type="match status" value="1"/>
</dbReference>
<dbReference type="InterPro" id="IPR000719">
    <property type="entry name" value="Prot_kinase_dom"/>
</dbReference>
<keyword evidence="9" id="KW-1133">Transmembrane helix</keyword>
<dbReference type="Proteomes" id="UP001652621">
    <property type="component" value="Unplaced"/>
</dbReference>
<keyword evidence="9" id="KW-0472">Membrane</keyword>
<protein>
    <recommendedName>
        <fullName evidence="2">receptor protein-tyrosine kinase</fullName>
        <ecNumber evidence="2">2.7.10.1</ecNumber>
    </recommendedName>
</protein>
<accession>A0ABM3USD2</accession>
<dbReference type="PANTHER" id="PTHR24416">
    <property type="entry name" value="TYROSINE-PROTEIN KINASE RECEPTOR"/>
    <property type="match status" value="1"/>
</dbReference>
<keyword evidence="9" id="KW-0812">Transmembrane</keyword>
<feature type="compositionally biased region" description="Basic and acidic residues" evidence="8">
    <location>
        <begin position="805"/>
        <end position="814"/>
    </location>
</feature>
<feature type="compositionally biased region" description="Polar residues" evidence="8">
    <location>
        <begin position="158"/>
        <end position="167"/>
    </location>
</feature>
<feature type="domain" description="Fibronectin type-III" evidence="11">
    <location>
        <begin position="369"/>
        <end position="468"/>
    </location>
</feature>
<dbReference type="PROSITE" id="PS00107">
    <property type="entry name" value="PROTEIN_KINASE_ATP"/>
    <property type="match status" value="1"/>
</dbReference>
<feature type="compositionally biased region" description="Acidic residues" evidence="8">
    <location>
        <begin position="1263"/>
        <end position="1273"/>
    </location>
</feature>
<keyword evidence="5" id="KW-0418">Kinase</keyword>
<evidence type="ECO:0000256" key="1">
    <source>
        <dbReference type="ARBA" id="ARBA00004167"/>
    </source>
</evidence>
<evidence type="ECO:0000256" key="4">
    <source>
        <dbReference type="ARBA" id="ARBA00022737"/>
    </source>
</evidence>
<evidence type="ECO:0000256" key="8">
    <source>
        <dbReference type="SAM" id="MobiDB-lite"/>
    </source>
</evidence>
<evidence type="ECO:0000259" key="10">
    <source>
        <dbReference type="PROSITE" id="PS50011"/>
    </source>
</evidence>
<dbReference type="RefSeq" id="XP_058976434.1">
    <property type="nucleotide sequence ID" value="XM_059120451.1"/>
</dbReference>
<sequence>MLLLYYTNTILFWFGLQNSSLSEGLAKKLHKHDFDYLPQEVCIAQCLNRMKLNETTLTPLLPIERGNVTKPLLEICVDACAKFHPNPHQDNKSTVKRVHENYTLDLICRDESSLNFKINLHSMRKARMSELHSNTKSNDTAKETDVTTARATAEKQIKTTSLNTVSNAEDGDNPADDESNEGMELFVIKIHLANETQKFLVYLSDDNFFTINKLAANTAYNISALVVHSTNKYSVIALDQQFQTLRRSYTPGNITDIKVSDFIEDKENRMHLSAVLTWKPPPDMTCHYDIICFSPESEDYDLQPLEIRDPRQLYKYRLENLTFSSVYKVGIRATNTKNMKESELFWKTFRAPSCVQWHNYNFNICAPEPPKNLQIEQTFLEQNVYSLNISWNQPQYLPDNYTLFVTDLSPHGQRLFFNVSKDVHKFFIDRIIITGVFYEVSLTASSVGGSTTASLTDVTKTIVHIPEKNQFVKVVAVILAPIFCVAILSLTIFIIYHRRAKLKRYQERCKYFEELEKKAPSDSKDTFDFMHTLNENSNVCANIIKSTIDDRTFQLDNEENAVLFNDEMEINRNHLTLHEVLGEGAFGLVKRGVYRDSKTNALHEVAVKMLKDHPSTDEIRAFRREIEVMKSVEKHPNIVGIIGHCTRFGEDMMLLTEYCSFGNLLDFLRNEWRFHHEMQRKKRSFPSNPIAVELPHIGDKGPNPRVVNKFNVFPEEEKPSSPPPPPGTAIVQDINGKHKQLAETVGNRAKNKNNNNANCDNKEQHFQNSTRESVIEKFKRKYNDLTNQNCDDMQNAQTAGGCNSMKHEKERGGDIENIGTTVESLTLPAEANDKRNTEHTLPQFKKLLASNASFASASGSSSQSLSSSSTTSSSSSSSRFNSATSTMLSSPATENKSYGYEICCTNSCKCNVDVIIKNIDSTDSCHEHEELDRLLLKQQNPLQLASQHSSKTIISINNCECLQRNGTHHQLHAPPQVNATDDETNENHIKAHKHHHKAIENKAYFKLFHGKAKHNVNGNRHKHGGGIVSNTNRNDGSNSKGSTKTGDKNVHDDDDADADNKDETWHTPRIPLSGGDLIDIARQVAVGMDFLAKNKVVHRDLAARNVLVAPDRTVKIADFGLSRDVYQENIYKKTGNGKLPIKWLALESLTHQVYTTQSDVWSYGILLYEIATLGATPYPSIPTNRLLHLLKTGYRMEKPKNCGQNFYDLMYSCWNSTPNERPTFTEIVKKLNAMLTEQQTIAEPQAQTVYPSQGLAEGKIPFNDDDNREEDNDNSSRQWRDNNAGELEKRESPVQQLCNDDSYLSPL</sequence>
<keyword evidence="7" id="KW-0547">Nucleotide-binding</keyword>
<dbReference type="SUPFAM" id="SSF49265">
    <property type="entry name" value="Fibronectin type III"/>
    <property type="match status" value="1"/>
</dbReference>
<feature type="region of interest" description="Disordered" evidence="8">
    <location>
        <begin position="1014"/>
        <end position="1068"/>
    </location>
</feature>
<evidence type="ECO:0000256" key="3">
    <source>
        <dbReference type="ARBA" id="ARBA00022679"/>
    </source>
</evidence>
<dbReference type="InterPro" id="IPR008266">
    <property type="entry name" value="Tyr_kinase_AS"/>
</dbReference>
<proteinExistence type="predicted"/>
<evidence type="ECO:0000256" key="5">
    <source>
        <dbReference type="ARBA" id="ARBA00022777"/>
    </source>
</evidence>
<feature type="region of interest" description="Disordered" evidence="8">
    <location>
        <begin position="799"/>
        <end position="822"/>
    </location>
</feature>
<dbReference type="PROSITE" id="PS50853">
    <property type="entry name" value="FN3"/>
    <property type="match status" value="2"/>
</dbReference>
<dbReference type="Gene3D" id="3.30.200.20">
    <property type="entry name" value="Phosphorylase Kinase, domain 1"/>
    <property type="match status" value="1"/>
</dbReference>
<feature type="region of interest" description="Disordered" evidence="8">
    <location>
        <begin position="745"/>
        <end position="771"/>
    </location>
</feature>
<organism evidence="12 13">
    <name type="scientific">Musca domestica</name>
    <name type="common">House fly</name>
    <dbReference type="NCBI Taxonomy" id="7370"/>
    <lineage>
        <taxon>Eukaryota</taxon>
        <taxon>Metazoa</taxon>
        <taxon>Ecdysozoa</taxon>
        <taxon>Arthropoda</taxon>
        <taxon>Hexapoda</taxon>
        <taxon>Insecta</taxon>
        <taxon>Pterygota</taxon>
        <taxon>Neoptera</taxon>
        <taxon>Endopterygota</taxon>
        <taxon>Diptera</taxon>
        <taxon>Brachycera</taxon>
        <taxon>Muscomorpha</taxon>
        <taxon>Muscoidea</taxon>
        <taxon>Muscidae</taxon>
        <taxon>Musca</taxon>
    </lineage>
</organism>
<evidence type="ECO:0000259" key="11">
    <source>
        <dbReference type="PROSITE" id="PS50853"/>
    </source>
</evidence>
<feature type="compositionally biased region" description="Polar residues" evidence="8">
    <location>
        <begin position="1028"/>
        <end position="1044"/>
    </location>
</feature>
<dbReference type="PANTHER" id="PTHR24416:SF620">
    <property type="entry name" value="TYROSINE-PROTEIN KINASE RECEPTOR TORSO"/>
    <property type="match status" value="1"/>
</dbReference>